<sequence length="249" mass="26861">MSLLEVRDLVTAYGSIEALHGVSFRVEEGEIVALLGANGAGKTTALRTISGLLRPRSGEVRFAGERIDARPAHEIVRLGLTQVPEGRWIFTLMTVDENLRLGAYAEPRVPQAALDRVFALFPRLAERRAQVAGTLSGGEQQMLAMARALMARPRLLLLDEPSMGLAPVLVRAIFHTVAEINREGTTILLVEQNASAALRLARRAYVLENGRIALEGPGPDLARNEAVRQAYLGVGARPKAPHRSPGGVA</sequence>
<dbReference type="InterPro" id="IPR052156">
    <property type="entry name" value="BCAA_Transport_ATP-bd_LivF"/>
</dbReference>
<keyword evidence="5" id="KW-0029">Amino-acid transport</keyword>
<dbReference type="EMBL" id="VBAK01000152">
    <property type="protein sequence ID" value="TMI87659.1"/>
    <property type="molecule type" value="Genomic_DNA"/>
</dbReference>
<comment type="caution">
    <text evidence="7">The sequence shown here is derived from an EMBL/GenBank/DDBJ whole genome shotgun (WGS) entry which is preliminary data.</text>
</comment>
<keyword evidence="4 7" id="KW-0067">ATP-binding</keyword>
<evidence type="ECO:0000256" key="4">
    <source>
        <dbReference type="ARBA" id="ARBA00022840"/>
    </source>
</evidence>
<proteinExistence type="inferred from homology"/>
<keyword evidence="3" id="KW-0547">Nucleotide-binding</keyword>
<dbReference type="CDD" id="cd03224">
    <property type="entry name" value="ABC_TM1139_LivF_branched"/>
    <property type="match status" value="1"/>
</dbReference>
<evidence type="ECO:0000256" key="1">
    <source>
        <dbReference type="ARBA" id="ARBA00005417"/>
    </source>
</evidence>
<dbReference type="GO" id="GO:0015658">
    <property type="term" value="F:branched-chain amino acid transmembrane transporter activity"/>
    <property type="evidence" value="ECO:0007669"/>
    <property type="project" value="InterPro"/>
</dbReference>
<accession>A0A537JVT8</accession>
<dbReference type="GO" id="GO:0005524">
    <property type="term" value="F:ATP binding"/>
    <property type="evidence" value="ECO:0007669"/>
    <property type="project" value="UniProtKB-KW"/>
</dbReference>
<feature type="domain" description="ABC transporter" evidence="6">
    <location>
        <begin position="4"/>
        <end position="234"/>
    </location>
</feature>
<dbReference type="PANTHER" id="PTHR43820">
    <property type="entry name" value="HIGH-AFFINITY BRANCHED-CHAIN AMINO ACID TRANSPORT ATP-BINDING PROTEIN LIVF"/>
    <property type="match status" value="1"/>
</dbReference>
<gene>
    <name evidence="7" type="ORF">E6H00_14810</name>
</gene>
<evidence type="ECO:0000256" key="3">
    <source>
        <dbReference type="ARBA" id="ARBA00022741"/>
    </source>
</evidence>
<reference evidence="7 8" key="1">
    <citation type="journal article" date="2019" name="Nat. Microbiol.">
        <title>Mediterranean grassland soil C-N compound turnover is dependent on rainfall and depth, and is mediated by genomically divergent microorganisms.</title>
        <authorList>
            <person name="Diamond S."/>
            <person name="Andeer P.F."/>
            <person name="Li Z."/>
            <person name="Crits-Christoph A."/>
            <person name="Burstein D."/>
            <person name="Anantharaman K."/>
            <person name="Lane K.R."/>
            <person name="Thomas B.C."/>
            <person name="Pan C."/>
            <person name="Northen T.R."/>
            <person name="Banfield J.F."/>
        </authorList>
    </citation>
    <scope>NUCLEOTIDE SEQUENCE [LARGE SCALE GENOMIC DNA]</scope>
    <source>
        <strain evidence="7">NP_3</strain>
    </source>
</reference>
<evidence type="ECO:0000259" key="6">
    <source>
        <dbReference type="PROSITE" id="PS50893"/>
    </source>
</evidence>
<dbReference type="InterPro" id="IPR003439">
    <property type="entry name" value="ABC_transporter-like_ATP-bd"/>
</dbReference>
<dbReference type="Gene3D" id="3.40.50.300">
    <property type="entry name" value="P-loop containing nucleotide triphosphate hydrolases"/>
    <property type="match status" value="1"/>
</dbReference>
<evidence type="ECO:0000313" key="7">
    <source>
        <dbReference type="EMBL" id="TMI87659.1"/>
    </source>
</evidence>
<dbReference type="InterPro" id="IPR003593">
    <property type="entry name" value="AAA+_ATPase"/>
</dbReference>
<dbReference type="SMART" id="SM00382">
    <property type="entry name" value="AAA"/>
    <property type="match status" value="1"/>
</dbReference>
<dbReference type="InterPro" id="IPR030660">
    <property type="entry name" value="ABC_branched_ATPase_LivF/BraG"/>
</dbReference>
<dbReference type="PROSITE" id="PS00211">
    <property type="entry name" value="ABC_TRANSPORTER_1"/>
    <property type="match status" value="1"/>
</dbReference>
<dbReference type="PROSITE" id="PS50893">
    <property type="entry name" value="ABC_TRANSPORTER_2"/>
    <property type="match status" value="1"/>
</dbReference>
<evidence type="ECO:0000313" key="8">
    <source>
        <dbReference type="Proteomes" id="UP000318509"/>
    </source>
</evidence>
<evidence type="ECO:0000256" key="5">
    <source>
        <dbReference type="ARBA" id="ARBA00022970"/>
    </source>
</evidence>
<keyword evidence="2" id="KW-0813">Transport</keyword>
<dbReference type="SUPFAM" id="SSF52540">
    <property type="entry name" value="P-loop containing nucleoside triphosphate hydrolases"/>
    <property type="match status" value="1"/>
</dbReference>
<dbReference type="InterPro" id="IPR017871">
    <property type="entry name" value="ABC_transporter-like_CS"/>
</dbReference>
<name>A0A537JVT8_9BACT</name>
<dbReference type="PIRSF" id="PIRSF039137">
    <property type="entry name" value="ABC_branched_ATPase"/>
    <property type="match status" value="1"/>
</dbReference>
<dbReference type="Proteomes" id="UP000318509">
    <property type="component" value="Unassembled WGS sequence"/>
</dbReference>
<dbReference type="GO" id="GO:0016887">
    <property type="term" value="F:ATP hydrolysis activity"/>
    <property type="evidence" value="ECO:0007669"/>
    <property type="project" value="InterPro"/>
</dbReference>
<dbReference type="AlphaFoldDB" id="A0A537JVT8"/>
<evidence type="ECO:0000256" key="2">
    <source>
        <dbReference type="ARBA" id="ARBA00022448"/>
    </source>
</evidence>
<protein>
    <submittedName>
        <fullName evidence="7">ABC transporter ATP-binding protein</fullName>
    </submittedName>
</protein>
<dbReference type="PANTHER" id="PTHR43820:SF4">
    <property type="entry name" value="HIGH-AFFINITY BRANCHED-CHAIN AMINO ACID TRANSPORT ATP-BINDING PROTEIN LIVF"/>
    <property type="match status" value="1"/>
</dbReference>
<dbReference type="Pfam" id="PF00005">
    <property type="entry name" value="ABC_tran"/>
    <property type="match status" value="1"/>
</dbReference>
<comment type="similarity">
    <text evidence="1">Belongs to the ABC transporter superfamily.</text>
</comment>
<dbReference type="GO" id="GO:0015807">
    <property type="term" value="P:L-amino acid transport"/>
    <property type="evidence" value="ECO:0007669"/>
    <property type="project" value="TreeGrafter"/>
</dbReference>
<organism evidence="7 8">
    <name type="scientific">Candidatus Segetimicrobium genomatis</name>
    <dbReference type="NCBI Taxonomy" id="2569760"/>
    <lineage>
        <taxon>Bacteria</taxon>
        <taxon>Bacillati</taxon>
        <taxon>Candidatus Sysuimicrobiota</taxon>
        <taxon>Candidatus Sysuimicrobiia</taxon>
        <taxon>Candidatus Sysuimicrobiales</taxon>
        <taxon>Candidatus Segetimicrobiaceae</taxon>
        <taxon>Candidatus Segetimicrobium</taxon>
    </lineage>
</organism>
<dbReference type="InterPro" id="IPR027417">
    <property type="entry name" value="P-loop_NTPase"/>
</dbReference>